<dbReference type="Gene3D" id="3.10.20.310">
    <property type="entry name" value="membrane protein fhac"/>
    <property type="match status" value="1"/>
</dbReference>
<sequence length="252" mass="27442">MNEERIPALKGDPQVPRRRVGKLLAILIALFAVLLVILFFRSSLSKVADIEVTGTNHLSEADVKKALGIAPGDSFFSPGAGKLESNVKTLPPVKNVRVVKKFPGTVEVHVEEYGDVATEIGPDGTVRVVLENGLALPAKAGALPDKPILTGWKPDSEVRKELCRVLAAMPAALLTDLSEIKPDPSASYPDRIKLFTRSRFEVQTTVSKLPEKIPYLSEIVENREPGRILMLEADTYLPFSAQNVPPESGESR</sequence>
<dbReference type="GO" id="GO:0043093">
    <property type="term" value="P:FtsZ-dependent cytokinesis"/>
    <property type="evidence" value="ECO:0007669"/>
    <property type="project" value="UniProtKB-UniRule"/>
</dbReference>
<name>A0A3G3JVC8_9BACL</name>
<proteinExistence type="inferred from homology"/>
<dbReference type="Proteomes" id="UP000269097">
    <property type="component" value="Chromosome"/>
</dbReference>
<dbReference type="HAMAP" id="MF_00912">
    <property type="entry name" value="DivIB"/>
    <property type="match status" value="1"/>
</dbReference>
<keyword evidence="3 8" id="KW-0132">Cell division</keyword>
<accession>A0A3G3JVC8</accession>
<reference evidence="10 11" key="1">
    <citation type="submission" date="2018-10" db="EMBL/GenBank/DDBJ databases">
        <title>Genome Sequence of Cohnella sp.</title>
        <authorList>
            <person name="Srinivasan S."/>
            <person name="Kim M.K."/>
        </authorList>
    </citation>
    <scope>NUCLEOTIDE SEQUENCE [LARGE SCALE GENOMIC DNA]</scope>
    <source>
        <strain evidence="10 11">18JY8-7</strain>
    </source>
</reference>
<keyword evidence="11" id="KW-1185">Reference proteome</keyword>
<dbReference type="InterPro" id="IPR034746">
    <property type="entry name" value="POTRA"/>
</dbReference>
<keyword evidence="4 8" id="KW-0812">Transmembrane</keyword>
<evidence type="ECO:0000256" key="8">
    <source>
        <dbReference type="HAMAP-Rule" id="MF_00912"/>
    </source>
</evidence>
<dbReference type="PROSITE" id="PS51779">
    <property type="entry name" value="POTRA"/>
    <property type="match status" value="1"/>
</dbReference>
<evidence type="ECO:0000256" key="2">
    <source>
        <dbReference type="ARBA" id="ARBA00022475"/>
    </source>
</evidence>
<evidence type="ECO:0000313" key="11">
    <source>
        <dbReference type="Proteomes" id="UP000269097"/>
    </source>
</evidence>
<keyword evidence="2 8" id="KW-1003">Cell membrane</keyword>
<dbReference type="GO" id="GO:0032153">
    <property type="term" value="C:cell division site"/>
    <property type="evidence" value="ECO:0007669"/>
    <property type="project" value="UniProtKB-UniRule"/>
</dbReference>
<dbReference type="Gene3D" id="3.40.50.10960">
    <property type="match status" value="1"/>
</dbReference>
<dbReference type="InterPro" id="IPR026580">
    <property type="entry name" value="DivIB"/>
</dbReference>
<organism evidence="10 11">
    <name type="scientific">Cohnella candidum</name>
    <dbReference type="NCBI Taxonomy" id="2674991"/>
    <lineage>
        <taxon>Bacteria</taxon>
        <taxon>Bacillati</taxon>
        <taxon>Bacillota</taxon>
        <taxon>Bacilli</taxon>
        <taxon>Bacillales</taxon>
        <taxon>Paenibacillaceae</taxon>
        <taxon>Cohnella</taxon>
    </lineage>
</organism>
<dbReference type="InterPro" id="IPR013685">
    <property type="entry name" value="POTRA_FtsQ_type"/>
</dbReference>
<dbReference type="InterPro" id="IPR050487">
    <property type="entry name" value="FtsQ_DivIB"/>
</dbReference>
<feature type="transmembrane region" description="Helical" evidence="8">
    <location>
        <begin position="20"/>
        <end position="40"/>
    </location>
</feature>
<dbReference type="PANTHER" id="PTHR37820">
    <property type="entry name" value="CELL DIVISION PROTEIN DIVIB"/>
    <property type="match status" value="1"/>
</dbReference>
<evidence type="ECO:0000256" key="6">
    <source>
        <dbReference type="ARBA" id="ARBA00023136"/>
    </source>
</evidence>
<comment type="subcellular location">
    <subcellularLocation>
        <location evidence="8">Cell membrane</location>
        <topology evidence="8">Single-pass type II membrane protein</topology>
    </subcellularLocation>
    <subcellularLocation>
        <location evidence="1">Membrane</location>
    </subcellularLocation>
    <text evidence="8">Localizes to the division septum.</text>
</comment>
<comment type="similarity">
    <text evidence="8">Belongs to the FtsQ/DivIB family. DivIB subfamily.</text>
</comment>
<keyword evidence="6 8" id="KW-0472">Membrane</keyword>
<dbReference type="AlphaFoldDB" id="A0A3G3JVC8"/>
<dbReference type="Pfam" id="PF08478">
    <property type="entry name" value="POTRA_1"/>
    <property type="match status" value="1"/>
</dbReference>
<keyword evidence="7 8" id="KW-0131">Cell cycle</keyword>
<evidence type="ECO:0000256" key="3">
    <source>
        <dbReference type="ARBA" id="ARBA00022618"/>
    </source>
</evidence>
<evidence type="ECO:0000256" key="1">
    <source>
        <dbReference type="ARBA" id="ARBA00004370"/>
    </source>
</evidence>
<gene>
    <name evidence="8" type="primary">divIB</name>
    <name evidence="10" type="ORF">EAV92_04000</name>
</gene>
<dbReference type="RefSeq" id="WP_123039869.1">
    <property type="nucleotide sequence ID" value="NZ_CP033433.1"/>
</dbReference>
<evidence type="ECO:0000313" key="10">
    <source>
        <dbReference type="EMBL" id="AYQ71807.1"/>
    </source>
</evidence>
<dbReference type="GO" id="GO:0005886">
    <property type="term" value="C:plasma membrane"/>
    <property type="evidence" value="ECO:0007669"/>
    <property type="project" value="UniProtKB-SubCell"/>
</dbReference>
<dbReference type="EMBL" id="CP033433">
    <property type="protein sequence ID" value="AYQ71807.1"/>
    <property type="molecule type" value="Genomic_DNA"/>
</dbReference>
<dbReference type="KEGG" id="coh:EAV92_04000"/>
<dbReference type="PANTHER" id="PTHR37820:SF1">
    <property type="entry name" value="CELL DIVISION PROTEIN FTSQ"/>
    <property type="match status" value="1"/>
</dbReference>
<evidence type="ECO:0000256" key="7">
    <source>
        <dbReference type="ARBA" id="ARBA00023306"/>
    </source>
</evidence>
<keyword evidence="5 8" id="KW-1133">Transmembrane helix</keyword>
<evidence type="ECO:0000259" key="9">
    <source>
        <dbReference type="PROSITE" id="PS51779"/>
    </source>
</evidence>
<protein>
    <recommendedName>
        <fullName evidence="8">Cell division protein DivIB</fullName>
    </recommendedName>
</protein>
<evidence type="ECO:0000256" key="5">
    <source>
        <dbReference type="ARBA" id="ARBA00022989"/>
    </source>
</evidence>
<comment type="function">
    <text evidence="8">Cell division protein that may be involved in stabilizing or promoting the assembly of the division complex.</text>
</comment>
<evidence type="ECO:0000256" key="4">
    <source>
        <dbReference type="ARBA" id="ARBA00022692"/>
    </source>
</evidence>
<feature type="domain" description="POTRA" evidence="9">
    <location>
        <begin position="45"/>
        <end position="113"/>
    </location>
</feature>